<sequence>MLAGIFNASYSAPAPPQIGYTRVRFNVQTFRNDWLLSNRVGSWVDMHAVGPSLPTELRMTFTYSPPDPSLLVEIRTMFVDHTLRGGAPLDPKTRKRLLEAEAWVDTNTMGRRHVWCLGCRKRIDFFQDDFDIREWQQHRDSCFGITDRMKKAVVKEIFWQNCQKELAQCAELSEELVIRI</sequence>
<accession>A0A284RGT5</accession>
<proteinExistence type="predicted"/>
<dbReference type="AlphaFoldDB" id="A0A284RGT5"/>
<gene>
    <name evidence="1" type="ORF">ARMOST_11317</name>
</gene>
<dbReference type="EMBL" id="FUEG01000008">
    <property type="protein sequence ID" value="SJL07959.1"/>
    <property type="molecule type" value="Genomic_DNA"/>
</dbReference>
<dbReference type="OrthoDB" id="2817908at2759"/>
<protein>
    <submittedName>
        <fullName evidence="1">Uncharacterized protein</fullName>
    </submittedName>
</protein>
<evidence type="ECO:0000313" key="1">
    <source>
        <dbReference type="EMBL" id="SJL07959.1"/>
    </source>
</evidence>
<reference evidence="2" key="1">
    <citation type="journal article" date="2017" name="Nat. Ecol. Evol.">
        <title>Genome expansion and lineage-specific genetic innovations in the forest pathogenic fungi Armillaria.</title>
        <authorList>
            <person name="Sipos G."/>
            <person name="Prasanna A.N."/>
            <person name="Walter M.C."/>
            <person name="O'Connor E."/>
            <person name="Balint B."/>
            <person name="Krizsan K."/>
            <person name="Kiss B."/>
            <person name="Hess J."/>
            <person name="Varga T."/>
            <person name="Slot J."/>
            <person name="Riley R."/>
            <person name="Boka B."/>
            <person name="Rigling D."/>
            <person name="Barry K."/>
            <person name="Lee J."/>
            <person name="Mihaltcheva S."/>
            <person name="LaButti K."/>
            <person name="Lipzen A."/>
            <person name="Waldron R."/>
            <person name="Moloney N.M."/>
            <person name="Sperisen C."/>
            <person name="Kredics L."/>
            <person name="Vagvoelgyi C."/>
            <person name="Patrignani A."/>
            <person name="Fitzpatrick D."/>
            <person name="Nagy I."/>
            <person name="Doyle S."/>
            <person name="Anderson J.B."/>
            <person name="Grigoriev I.V."/>
            <person name="Gueldener U."/>
            <person name="Muensterkoetter M."/>
            <person name="Nagy L.G."/>
        </authorList>
    </citation>
    <scope>NUCLEOTIDE SEQUENCE [LARGE SCALE GENOMIC DNA]</scope>
    <source>
        <strain evidence="2">C18/9</strain>
    </source>
</reference>
<name>A0A284RGT5_ARMOS</name>
<dbReference type="Proteomes" id="UP000219338">
    <property type="component" value="Unassembled WGS sequence"/>
</dbReference>
<organism evidence="1 2">
    <name type="scientific">Armillaria ostoyae</name>
    <name type="common">Armillaria root rot fungus</name>
    <dbReference type="NCBI Taxonomy" id="47428"/>
    <lineage>
        <taxon>Eukaryota</taxon>
        <taxon>Fungi</taxon>
        <taxon>Dikarya</taxon>
        <taxon>Basidiomycota</taxon>
        <taxon>Agaricomycotina</taxon>
        <taxon>Agaricomycetes</taxon>
        <taxon>Agaricomycetidae</taxon>
        <taxon>Agaricales</taxon>
        <taxon>Marasmiineae</taxon>
        <taxon>Physalacriaceae</taxon>
        <taxon>Armillaria</taxon>
    </lineage>
</organism>
<keyword evidence="2" id="KW-1185">Reference proteome</keyword>
<evidence type="ECO:0000313" key="2">
    <source>
        <dbReference type="Proteomes" id="UP000219338"/>
    </source>
</evidence>
<dbReference type="OMA" id="TELRMTF"/>